<name>A0AAE0YNA4_9GAST</name>
<dbReference type="SUPFAM" id="SSF51445">
    <property type="entry name" value="(Trans)glycosidases"/>
    <property type="match status" value="1"/>
</dbReference>
<evidence type="ECO:0000256" key="11">
    <source>
        <dbReference type="SAM" id="SignalP"/>
    </source>
</evidence>
<evidence type="ECO:0000256" key="3">
    <source>
        <dbReference type="ARBA" id="ARBA00001923"/>
    </source>
</evidence>
<evidence type="ECO:0000256" key="10">
    <source>
        <dbReference type="SAM" id="MobiDB-lite"/>
    </source>
</evidence>
<dbReference type="EMBL" id="JAWDGP010005834">
    <property type="protein sequence ID" value="KAK3751236.1"/>
    <property type="molecule type" value="Genomic_DNA"/>
</dbReference>
<accession>A0AAE0YNA4</accession>
<sequence length="804" mass="90246">MSGLILISLTLAGLTTAANSPYADPHCEKGSVGFVHLFEWRWSDIEKECPRLSQIGFCGVQTSIPTEHLLLYPPSWLERYEPVSYKLISRSGDENEFYSMVQACGAVGIRIFVTLQLDHMSPGDAVGYNGSVYNATTLDYPGVPFNANHFHTEDDCSNPRLSPSSSPSDMQKCWALGYPDLDQANPYVRDTLINLLNKFISMGVSGFFLTNAIHIAPEDLLAILDQVHDVTVGGRPYMAYEIVNTLQSSIDPRWFYPIGRVTDYSMSEVLGKAILEDQDLSGLCLLLNSSTVLIPREYASVLPAQQAVVFVHDVNYQRGISLGGVKVVTYKDPEYYKLALSFMFATGYGIPKVMSSYDFMKNDQGPPIDDEGEILEVSQKTGQDCGNGWICEHRFPDVEYMITFNSMFRDQEINNCKSEKTKVSFSRGDKGHYWATLGPVDQLKDDLPKVRTWDEQNEEYVEQLETDGLKLLEFGGLATVAFYTETFPMVALPEESTTVETATSEPTIIESTTLKTTTIASTMGESTTNETMTSEPTIIESTTEATTIKASMAESATNKPTTADLTNHEPSTTNPRTQKRIQKLTTNQPKSRQRRPTEVTRQPTTLTTSKPTTTETTRKAKKPKPSSDFQRTVIFIQQKTEKGEKIFIRGRNGDPGVTDKRIPIKHLDLEINLSTPERDQWVQGDDFLDWNGRETDQHTSTYGTPAQWTSKLDKRNYSKYQSPLNTYGDHYWMVDVMMDCSRTHQGFFEVRGLTQNRLLESSRNLGIKCEGGEPIPRKSNYHLGMCGKLNVFSWGEKKCAIKAL</sequence>
<comment type="similarity">
    <text evidence="4">Belongs to the glycosyl hydrolase 13 family.</text>
</comment>
<feature type="chain" id="PRO_5042260714" description="alpha-amylase" evidence="11">
    <location>
        <begin position="18"/>
        <end position="804"/>
    </location>
</feature>
<dbReference type="GO" id="GO:0004556">
    <property type="term" value="F:alpha-amylase activity"/>
    <property type="evidence" value="ECO:0007669"/>
    <property type="project" value="UniProtKB-EC"/>
</dbReference>
<keyword evidence="14" id="KW-1185">Reference proteome</keyword>
<organism evidence="13 14">
    <name type="scientific">Elysia crispata</name>
    <name type="common">lettuce slug</name>
    <dbReference type="NCBI Taxonomy" id="231223"/>
    <lineage>
        <taxon>Eukaryota</taxon>
        <taxon>Metazoa</taxon>
        <taxon>Spiralia</taxon>
        <taxon>Lophotrochozoa</taxon>
        <taxon>Mollusca</taxon>
        <taxon>Gastropoda</taxon>
        <taxon>Heterobranchia</taxon>
        <taxon>Euthyneura</taxon>
        <taxon>Panpulmonata</taxon>
        <taxon>Sacoglossa</taxon>
        <taxon>Placobranchoidea</taxon>
        <taxon>Plakobranchidae</taxon>
        <taxon>Elysia</taxon>
    </lineage>
</organism>
<reference evidence="13" key="1">
    <citation type="journal article" date="2023" name="G3 (Bethesda)">
        <title>A reference genome for the long-term kleptoplast-retaining sea slug Elysia crispata morphotype clarki.</title>
        <authorList>
            <person name="Eastman K.E."/>
            <person name="Pendleton A.L."/>
            <person name="Shaikh M.A."/>
            <person name="Suttiyut T."/>
            <person name="Ogas R."/>
            <person name="Tomko P."/>
            <person name="Gavelis G."/>
            <person name="Widhalm J.R."/>
            <person name="Wisecaver J.H."/>
        </authorList>
    </citation>
    <scope>NUCLEOTIDE SEQUENCE</scope>
    <source>
        <strain evidence="13">ECLA1</strain>
    </source>
</reference>
<dbReference type="InterPro" id="IPR006046">
    <property type="entry name" value="Alpha_amylase"/>
</dbReference>
<comment type="caution">
    <text evidence="13">The sequence shown here is derived from an EMBL/GenBank/DDBJ whole genome shotgun (WGS) entry which is preliminary data.</text>
</comment>
<keyword evidence="11" id="KW-0732">Signal</keyword>
<dbReference type="Gene3D" id="3.20.20.80">
    <property type="entry name" value="Glycosidases"/>
    <property type="match status" value="1"/>
</dbReference>
<evidence type="ECO:0000256" key="1">
    <source>
        <dbReference type="ARBA" id="ARBA00000548"/>
    </source>
</evidence>
<feature type="domain" description="Glycosyl hydrolase family 13 catalytic" evidence="12">
    <location>
        <begin position="32"/>
        <end position="405"/>
    </location>
</feature>
<gene>
    <name evidence="13" type="ORF">RRG08_023993</name>
</gene>
<evidence type="ECO:0000313" key="13">
    <source>
        <dbReference type="EMBL" id="KAK3751236.1"/>
    </source>
</evidence>
<feature type="compositionally biased region" description="Low complexity" evidence="10">
    <location>
        <begin position="603"/>
        <end position="615"/>
    </location>
</feature>
<dbReference type="Proteomes" id="UP001283361">
    <property type="component" value="Unassembled WGS sequence"/>
</dbReference>
<dbReference type="InterPro" id="IPR006047">
    <property type="entry name" value="GH13_cat_dom"/>
</dbReference>
<dbReference type="AlphaFoldDB" id="A0AAE0YNA4"/>
<evidence type="ECO:0000256" key="4">
    <source>
        <dbReference type="ARBA" id="ARBA00008061"/>
    </source>
</evidence>
<protein>
    <recommendedName>
        <fullName evidence="5">alpha-amylase</fullName>
        <ecNumber evidence="5">3.2.1.1</ecNumber>
    </recommendedName>
</protein>
<proteinExistence type="inferred from homology"/>
<comment type="catalytic activity">
    <reaction evidence="1">
        <text>Endohydrolysis of (1-&gt;4)-alpha-D-glucosidic linkages in polysaccharides containing three or more (1-&gt;4)-alpha-linked D-glucose units.</text>
        <dbReference type="EC" id="3.2.1.1"/>
    </reaction>
</comment>
<dbReference type="PANTHER" id="PTHR43447">
    <property type="entry name" value="ALPHA-AMYLASE"/>
    <property type="match status" value="1"/>
</dbReference>
<dbReference type="SMART" id="SM00642">
    <property type="entry name" value="Aamy"/>
    <property type="match status" value="1"/>
</dbReference>
<evidence type="ECO:0000256" key="8">
    <source>
        <dbReference type="ARBA" id="ARBA00023277"/>
    </source>
</evidence>
<dbReference type="InterPro" id="IPR017853">
    <property type="entry name" value="GH"/>
</dbReference>
<evidence type="ECO:0000259" key="12">
    <source>
        <dbReference type="SMART" id="SM00642"/>
    </source>
</evidence>
<evidence type="ECO:0000256" key="5">
    <source>
        <dbReference type="ARBA" id="ARBA00012595"/>
    </source>
</evidence>
<dbReference type="GO" id="GO:0005975">
    <property type="term" value="P:carbohydrate metabolic process"/>
    <property type="evidence" value="ECO:0007669"/>
    <property type="project" value="InterPro"/>
</dbReference>
<evidence type="ECO:0000256" key="2">
    <source>
        <dbReference type="ARBA" id="ARBA00001913"/>
    </source>
</evidence>
<dbReference type="GO" id="GO:0043169">
    <property type="term" value="F:cation binding"/>
    <property type="evidence" value="ECO:0007669"/>
    <property type="project" value="InterPro"/>
</dbReference>
<comment type="cofactor">
    <cofactor evidence="2">
        <name>Ca(2+)</name>
        <dbReference type="ChEBI" id="CHEBI:29108"/>
    </cofactor>
</comment>
<dbReference type="EC" id="3.2.1.1" evidence="5"/>
<evidence type="ECO:0000256" key="7">
    <source>
        <dbReference type="ARBA" id="ARBA00023214"/>
    </source>
</evidence>
<comment type="cofactor">
    <cofactor evidence="3">
        <name>chloride</name>
        <dbReference type="ChEBI" id="CHEBI:17996"/>
    </cofactor>
</comment>
<dbReference type="PRINTS" id="PR00110">
    <property type="entry name" value="ALPHAAMYLASE"/>
</dbReference>
<evidence type="ECO:0000256" key="6">
    <source>
        <dbReference type="ARBA" id="ARBA00022801"/>
    </source>
</evidence>
<feature type="compositionally biased region" description="Polar residues" evidence="10">
    <location>
        <begin position="554"/>
        <end position="576"/>
    </location>
</feature>
<keyword evidence="6" id="KW-0378">Hydrolase</keyword>
<evidence type="ECO:0000313" key="14">
    <source>
        <dbReference type="Proteomes" id="UP001283361"/>
    </source>
</evidence>
<feature type="region of interest" description="Disordered" evidence="10">
    <location>
        <begin position="553"/>
        <end position="629"/>
    </location>
</feature>
<keyword evidence="9" id="KW-0326">Glycosidase</keyword>
<keyword evidence="8" id="KW-0119">Carbohydrate metabolism</keyword>
<feature type="signal peptide" evidence="11">
    <location>
        <begin position="1"/>
        <end position="17"/>
    </location>
</feature>
<keyword evidence="7" id="KW-0868">Chloride</keyword>
<evidence type="ECO:0000256" key="9">
    <source>
        <dbReference type="ARBA" id="ARBA00023295"/>
    </source>
</evidence>